<dbReference type="InterPro" id="IPR013826">
    <property type="entry name" value="Topo_IA_cen_sub3"/>
</dbReference>
<evidence type="ECO:0000256" key="9">
    <source>
        <dbReference type="ARBA" id="ARBA00023235"/>
    </source>
</evidence>
<name>A0A1F5ZP67_9BACT</name>
<comment type="subunit">
    <text evidence="10">Monomer.</text>
</comment>
<dbReference type="AlphaFoldDB" id="A0A1F5ZP67"/>
<evidence type="ECO:0000256" key="7">
    <source>
        <dbReference type="ARBA" id="ARBA00023029"/>
    </source>
</evidence>
<dbReference type="STRING" id="1798375.A2773_06330"/>
<feature type="site" description="Interaction with DNA" evidence="10">
    <location>
        <position position="146"/>
    </location>
</feature>
<dbReference type="Pfam" id="PF01396">
    <property type="entry name" value="Zn_ribbon_Top1"/>
    <property type="match status" value="2"/>
</dbReference>
<accession>A0A1F5ZP67</accession>
<dbReference type="Gene3D" id="3.30.65.10">
    <property type="entry name" value="Bacterial Topoisomerase I, domain 1"/>
    <property type="match status" value="2"/>
</dbReference>
<feature type="region of interest" description="Interaction with DNA" evidence="10">
    <location>
        <begin position="162"/>
        <end position="167"/>
    </location>
</feature>
<dbReference type="PROSITE" id="PS50880">
    <property type="entry name" value="TOPRIM"/>
    <property type="match status" value="1"/>
</dbReference>
<evidence type="ECO:0000256" key="1">
    <source>
        <dbReference type="ARBA" id="ARBA00000213"/>
    </source>
</evidence>
<dbReference type="SMART" id="SM00436">
    <property type="entry name" value="TOP1Bc"/>
    <property type="match status" value="1"/>
</dbReference>
<feature type="site" description="Interaction with DNA" evidence="10">
    <location>
        <position position="137"/>
    </location>
</feature>
<evidence type="ECO:0000256" key="5">
    <source>
        <dbReference type="ARBA" id="ARBA00022833"/>
    </source>
</evidence>
<feature type="site" description="Interaction with DNA" evidence="10">
    <location>
        <position position="289"/>
    </location>
</feature>
<dbReference type="GO" id="GO:0006265">
    <property type="term" value="P:DNA topological change"/>
    <property type="evidence" value="ECO:0007669"/>
    <property type="project" value="UniProtKB-UniRule"/>
</dbReference>
<comment type="function">
    <text evidence="10">Releases the supercoiling and torsional tension of DNA, which is introduced during the DNA replication and transcription, by transiently cleaving and rejoining one strand of the DNA duplex. Introduces a single-strand break via transesterification at a target site in duplex DNA. The scissile phosphodiester is attacked by the catalytic tyrosine of the enzyme, resulting in the formation of a DNA-(5'-phosphotyrosyl)-enzyme intermediate and the expulsion of a 3'-OH DNA strand. The free DNA strand then undergoes passage around the unbroken strand, thus removing DNA supercoils. Finally, in the religation step, the DNA 3'-OH attacks the covalent intermediate to expel the active-site tyrosine and restore the DNA phosphodiester backbone.</text>
</comment>
<evidence type="ECO:0000256" key="10">
    <source>
        <dbReference type="HAMAP-Rule" id="MF_00952"/>
    </source>
</evidence>
<feature type="site" description="Interaction with DNA" evidence="10">
    <location>
        <position position="492"/>
    </location>
</feature>
<feature type="site" description="Interaction with DNA" evidence="10">
    <location>
        <position position="141"/>
    </location>
</feature>
<dbReference type="InterPro" id="IPR013498">
    <property type="entry name" value="Topo_IA_Znf"/>
</dbReference>
<evidence type="ECO:0000259" key="12">
    <source>
        <dbReference type="PROSITE" id="PS52039"/>
    </source>
</evidence>
<keyword evidence="4" id="KW-0863">Zinc-finger</keyword>
<dbReference type="InterPro" id="IPR005733">
    <property type="entry name" value="TopoI_bac-type"/>
</dbReference>
<dbReference type="PRINTS" id="PR00417">
    <property type="entry name" value="PRTPISMRASEI"/>
</dbReference>
<dbReference type="PANTHER" id="PTHR42785">
    <property type="entry name" value="DNA TOPOISOMERASE, TYPE IA, CORE"/>
    <property type="match status" value="1"/>
</dbReference>
<evidence type="ECO:0000256" key="2">
    <source>
        <dbReference type="ARBA" id="ARBA00009446"/>
    </source>
</evidence>
<gene>
    <name evidence="10" type="primary">topA</name>
    <name evidence="13" type="ORF">A2773_06330</name>
</gene>
<dbReference type="EC" id="5.6.2.1" evidence="10"/>
<keyword evidence="9 10" id="KW-0413">Isomerase</keyword>
<feature type="domain" description="Topo IA-type catalytic" evidence="12">
    <location>
        <begin position="127"/>
        <end position="568"/>
    </location>
</feature>
<dbReference type="GO" id="GO:0003677">
    <property type="term" value="F:DNA binding"/>
    <property type="evidence" value="ECO:0007669"/>
    <property type="project" value="UniProtKB-KW"/>
</dbReference>
<dbReference type="InterPro" id="IPR006171">
    <property type="entry name" value="TOPRIM_dom"/>
</dbReference>
<dbReference type="Gene3D" id="1.10.290.10">
    <property type="entry name" value="Topoisomerase I, domain 4"/>
    <property type="match status" value="1"/>
</dbReference>
<keyword evidence="6" id="KW-0460">Magnesium</keyword>
<keyword evidence="8 10" id="KW-0238">DNA-binding</keyword>
<evidence type="ECO:0000256" key="8">
    <source>
        <dbReference type="ARBA" id="ARBA00023125"/>
    </source>
</evidence>
<comment type="similarity">
    <text evidence="2 10">Belongs to the type IA topoisomerase family.</text>
</comment>
<dbReference type="SUPFAM" id="SSF57783">
    <property type="entry name" value="Zinc beta-ribbon"/>
    <property type="match status" value="1"/>
</dbReference>
<organism evidence="13 14">
    <name type="scientific">Candidatus Gottesmanbacteria bacterium RIFCSPHIGHO2_01_FULL_39_10</name>
    <dbReference type="NCBI Taxonomy" id="1798375"/>
    <lineage>
        <taxon>Bacteria</taxon>
        <taxon>Candidatus Gottesmaniibacteriota</taxon>
    </lineage>
</organism>
<dbReference type="InterPro" id="IPR013497">
    <property type="entry name" value="Topo_IA_cen"/>
</dbReference>
<feature type="site" description="Interaction with DNA" evidence="10">
    <location>
        <position position="32"/>
    </location>
</feature>
<dbReference type="InterPro" id="IPR028612">
    <property type="entry name" value="Topoisom_1_IA"/>
</dbReference>
<dbReference type="Proteomes" id="UP000177383">
    <property type="component" value="Unassembled WGS sequence"/>
</dbReference>
<keyword evidence="7 10" id="KW-0799">Topoisomerase</keyword>
<dbReference type="InterPro" id="IPR013825">
    <property type="entry name" value="Topo_IA_cen_sub2"/>
</dbReference>
<sequence length="669" mass="76342">MQNLVIVESPTKARTLSRFLGSDYRIEATMGHIRDLPAKRLGVDIEHDFKPLYQVIPGRSKRIKELKSAASSASSVILATDPDREGEAIAYHINHLLGDKRDTKRIVFHEITPSAIKQALDSPRSIDLKLVDAQTARRILDRLVGYKLSPILWNKLGKNWLSAGRVQTVALRLIVEREREIRAFKSEEYWVIEAELERVKSFIAKLVAIDDKKAEIKDKITADEIAEDLKRAKYFVKNIETKEVRRYPSPPYTTSTLQQAGANKFGWSAKRTMQTAQKLYEEGFITYHRTDSTNLSSDAISMVRKYIGDTYGEKYLPASAKFYKTKSKVAQEAHEAIRPTDVGQFLNSKIQVTNQLGRESFKLYELIWKRFVACQMNEANFQQTSVSVEAKGKSLYLLRASGQRTLFDGFLKVYGISSQDTINNNQRENNENKELPPLNMNDPLNLLRLLPQQKFTEPPPRYNEASLIKILEEKGIGRPSTYAPIISTIQDRKYVEKIDLPAGRQGRKFHPTDLGFEVNDFLIKYFPDIFDVSFTAKMEDNLDSIASGDSKWVPVIHEYYDPLAERIKAVYETAEKVTMDLGTTDEKCPVCGSPMVVRMSRYGKFLACSTFPQCKGTKNILEKTGIVCPLDKGEIIVKRTRRGKQFYGCINWPNCKFAAWKKEDIKIPQ</sequence>
<dbReference type="SUPFAM" id="SSF56712">
    <property type="entry name" value="Prokaryotic type I DNA topoisomerase"/>
    <property type="match status" value="1"/>
</dbReference>
<dbReference type="SMART" id="SM00493">
    <property type="entry name" value="TOPRIM"/>
    <property type="match status" value="1"/>
</dbReference>
<comment type="caution">
    <text evidence="13">The sequence shown here is derived from an EMBL/GenBank/DDBJ whole genome shotgun (WGS) entry which is preliminary data.</text>
</comment>
<evidence type="ECO:0000259" key="11">
    <source>
        <dbReference type="PROSITE" id="PS50880"/>
    </source>
</evidence>
<dbReference type="InterPro" id="IPR003602">
    <property type="entry name" value="Topo_IA_DNA-bd_dom"/>
</dbReference>
<keyword evidence="3" id="KW-0479">Metal-binding</keyword>
<dbReference type="SMART" id="SM00437">
    <property type="entry name" value="TOP1Ac"/>
    <property type="match status" value="1"/>
</dbReference>
<dbReference type="Gene3D" id="3.40.50.140">
    <property type="match status" value="1"/>
</dbReference>
<dbReference type="PROSITE" id="PS00396">
    <property type="entry name" value="TOPO_IA_1"/>
    <property type="match status" value="1"/>
</dbReference>
<feature type="site" description="Interaction with DNA" evidence="10">
    <location>
        <position position="153"/>
    </location>
</feature>
<evidence type="ECO:0000256" key="6">
    <source>
        <dbReference type="ARBA" id="ARBA00022842"/>
    </source>
</evidence>
<dbReference type="PANTHER" id="PTHR42785:SF1">
    <property type="entry name" value="DNA TOPOISOMERASE"/>
    <property type="match status" value="1"/>
</dbReference>
<evidence type="ECO:0000313" key="14">
    <source>
        <dbReference type="Proteomes" id="UP000177383"/>
    </source>
</evidence>
<dbReference type="GO" id="GO:0005694">
    <property type="term" value="C:chromosome"/>
    <property type="evidence" value="ECO:0007669"/>
    <property type="project" value="InterPro"/>
</dbReference>
<protein>
    <recommendedName>
        <fullName evidence="10">DNA topoisomerase 1</fullName>
        <ecNumber evidence="10">5.6.2.1</ecNumber>
    </recommendedName>
    <alternativeName>
        <fullName evidence="10">DNA topoisomerase I</fullName>
    </alternativeName>
</protein>
<dbReference type="InterPro" id="IPR000380">
    <property type="entry name" value="Topo_IA"/>
</dbReference>
<feature type="site" description="Interaction with DNA" evidence="10">
    <location>
        <position position="138"/>
    </location>
</feature>
<evidence type="ECO:0000256" key="3">
    <source>
        <dbReference type="ARBA" id="ARBA00022723"/>
    </source>
</evidence>
<dbReference type="EMBL" id="MFJE01000022">
    <property type="protein sequence ID" value="OGG14211.1"/>
    <property type="molecule type" value="Genomic_DNA"/>
</dbReference>
<dbReference type="InterPro" id="IPR013824">
    <property type="entry name" value="Topo_IA_cen_sub1"/>
</dbReference>
<dbReference type="Gene3D" id="2.70.20.10">
    <property type="entry name" value="Topoisomerase I, domain 3"/>
    <property type="match status" value="1"/>
</dbReference>
<dbReference type="Pfam" id="PF01751">
    <property type="entry name" value="Toprim"/>
    <property type="match status" value="1"/>
</dbReference>
<keyword evidence="5" id="KW-0862">Zinc</keyword>
<dbReference type="InterPro" id="IPR023405">
    <property type="entry name" value="Topo_IA_core_domain"/>
</dbReference>
<feature type="domain" description="Toprim" evidence="11">
    <location>
        <begin position="2"/>
        <end position="112"/>
    </location>
</feature>
<dbReference type="InterPro" id="IPR023406">
    <property type="entry name" value="Topo_IA_AS"/>
</dbReference>
<dbReference type="CDD" id="cd03363">
    <property type="entry name" value="TOPRIM_TopoIA_TopoI"/>
    <property type="match status" value="1"/>
</dbReference>
<dbReference type="NCBIfam" id="TIGR01051">
    <property type="entry name" value="topA_bact"/>
    <property type="match status" value="1"/>
</dbReference>
<reference evidence="13 14" key="1">
    <citation type="journal article" date="2016" name="Nat. Commun.">
        <title>Thousands of microbial genomes shed light on interconnected biogeochemical processes in an aquifer system.</title>
        <authorList>
            <person name="Anantharaman K."/>
            <person name="Brown C.T."/>
            <person name="Hug L.A."/>
            <person name="Sharon I."/>
            <person name="Castelle C.J."/>
            <person name="Probst A.J."/>
            <person name="Thomas B.C."/>
            <person name="Singh A."/>
            <person name="Wilkins M.J."/>
            <person name="Karaoz U."/>
            <person name="Brodie E.L."/>
            <person name="Williams K.H."/>
            <person name="Hubbard S.S."/>
            <person name="Banfield J.F."/>
        </authorList>
    </citation>
    <scope>NUCLEOTIDE SEQUENCE [LARGE SCALE GENOMIC DNA]</scope>
</reference>
<dbReference type="PROSITE" id="PS52039">
    <property type="entry name" value="TOPO_IA_2"/>
    <property type="match status" value="1"/>
</dbReference>
<feature type="active site" description="O-(5'-phospho-DNA)-tyrosine intermediate" evidence="10">
    <location>
        <position position="287"/>
    </location>
</feature>
<proteinExistence type="inferred from homology"/>
<dbReference type="Pfam" id="PF01131">
    <property type="entry name" value="Topoisom_bac"/>
    <property type="match status" value="1"/>
</dbReference>
<dbReference type="HAMAP" id="MF_00952">
    <property type="entry name" value="Topoisom_1_prok"/>
    <property type="match status" value="1"/>
</dbReference>
<dbReference type="InterPro" id="IPR003601">
    <property type="entry name" value="Topo_IA_2"/>
</dbReference>
<evidence type="ECO:0000313" key="13">
    <source>
        <dbReference type="EMBL" id="OGG14211.1"/>
    </source>
</evidence>
<dbReference type="CDD" id="cd00186">
    <property type="entry name" value="TOP1Ac"/>
    <property type="match status" value="1"/>
</dbReference>
<dbReference type="GO" id="GO:0003917">
    <property type="term" value="F:DNA topoisomerase type I (single strand cut, ATP-independent) activity"/>
    <property type="evidence" value="ECO:0007669"/>
    <property type="project" value="UniProtKB-UniRule"/>
</dbReference>
<dbReference type="InterPro" id="IPR034149">
    <property type="entry name" value="TOPRIM_TopoI"/>
</dbReference>
<dbReference type="Gene3D" id="1.10.460.10">
    <property type="entry name" value="Topoisomerase I, domain 2"/>
    <property type="match status" value="1"/>
</dbReference>
<evidence type="ECO:0000256" key="4">
    <source>
        <dbReference type="ARBA" id="ARBA00022771"/>
    </source>
</evidence>
<comment type="catalytic activity">
    <reaction evidence="1 10">
        <text>ATP-independent breakage of single-stranded DNA, followed by passage and rejoining.</text>
        <dbReference type="EC" id="5.6.2.1"/>
    </reaction>
</comment>
<dbReference type="GO" id="GO:0008270">
    <property type="term" value="F:zinc ion binding"/>
    <property type="evidence" value="ECO:0007669"/>
    <property type="project" value="UniProtKB-KW"/>
</dbReference>